<evidence type="ECO:0000256" key="3">
    <source>
        <dbReference type="ARBA" id="ARBA00022840"/>
    </source>
</evidence>
<dbReference type="PROSITE" id="PS00211">
    <property type="entry name" value="ABC_TRANSPORTER_1"/>
    <property type="match status" value="1"/>
</dbReference>
<dbReference type="SMART" id="SM00382">
    <property type="entry name" value="AAA"/>
    <property type="match status" value="1"/>
</dbReference>
<evidence type="ECO:0000313" key="6">
    <source>
        <dbReference type="EMBL" id="WDE09325.1"/>
    </source>
</evidence>
<dbReference type="AlphaFoldDB" id="A0AAE9Z9P2"/>
<evidence type="ECO:0000256" key="2">
    <source>
        <dbReference type="ARBA" id="ARBA00022741"/>
    </source>
</evidence>
<dbReference type="FunFam" id="3.40.50.300:FF:000032">
    <property type="entry name" value="Export ABC transporter ATP-binding protein"/>
    <property type="match status" value="1"/>
</dbReference>
<evidence type="ECO:0000259" key="5">
    <source>
        <dbReference type="PROSITE" id="PS50893"/>
    </source>
</evidence>
<dbReference type="Gene3D" id="3.40.50.300">
    <property type="entry name" value="P-loop containing nucleotide triphosphate hydrolases"/>
    <property type="match status" value="1"/>
</dbReference>
<keyword evidence="3 6" id="KW-0067">ATP-binding</keyword>
<dbReference type="InterPro" id="IPR027417">
    <property type="entry name" value="P-loop_NTPase"/>
</dbReference>
<dbReference type="CDD" id="cd03255">
    <property type="entry name" value="ABC_MJ0796_LolCDE_FtsE"/>
    <property type="match status" value="1"/>
</dbReference>
<dbReference type="PROSITE" id="PS50893">
    <property type="entry name" value="ABC_TRANSPORTER_2"/>
    <property type="match status" value="1"/>
</dbReference>
<dbReference type="PANTHER" id="PTHR42798">
    <property type="entry name" value="LIPOPROTEIN-RELEASING SYSTEM ATP-BINDING PROTEIN LOLD"/>
    <property type="match status" value="1"/>
</dbReference>
<feature type="domain" description="ABC transporter" evidence="5">
    <location>
        <begin position="14"/>
        <end position="240"/>
    </location>
</feature>
<reference evidence="6 7" key="1">
    <citation type="journal article" date="2015" name="Genome Announc.">
        <title>Draft Genome Sequences of Marine Isolates of Thalassomonas viridans and Thalassomonas actiniarum.</title>
        <authorList>
            <person name="Olonade I."/>
            <person name="van Zyl L.J."/>
            <person name="Trindade M."/>
        </authorList>
    </citation>
    <scope>NUCLEOTIDE SEQUENCE [LARGE SCALE GENOMIC DNA]</scope>
    <source>
        <strain evidence="6 7">XOM25</strain>
    </source>
</reference>
<dbReference type="SUPFAM" id="SSF52540">
    <property type="entry name" value="P-loop containing nucleoside triphosphate hydrolases"/>
    <property type="match status" value="1"/>
</dbReference>
<dbReference type="GO" id="GO:0022857">
    <property type="term" value="F:transmembrane transporter activity"/>
    <property type="evidence" value="ECO:0007669"/>
    <property type="project" value="UniProtKB-ARBA"/>
</dbReference>
<evidence type="ECO:0000256" key="1">
    <source>
        <dbReference type="ARBA" id="ARBA00022448"/>
    </source>
</evidence>
<dbReference type="InterPro" id="IPR017911">
    <property type="entry name" value="MacB-like_ATP-bd"/>
</dbReference>
<evidence type="ECO:0000256" key="4">
    <source>
        <dbReference type="ARBA" id="ARBA00038388"/>
    </source>
</evidence>
<dbReference type="GO" id="GO:1902495">
    <property type="term" value="C:transmembrane transporter complex"/>
    <property type="evidence" value="ECO:0007669"/>
    <property type="project" value="UniProtKB-ARBA"/>
</dbReference>
<dbReference type="Pfam" id="PF00005">
    <property type="entry name" value="ABC_tran"/>
    <property type="match status" value="1"/>
</dbReference>
<proteinExistence type="inferred from homology"/>
<name>A0AAE9Z9P2_9GAMM</name>
<keyword evidence="2" id="KW-0547">Nucleotide-binding</keyword>
<dbReference type="PANTHER" id="PTHR42798:SF6">
    <property type="entry name" value="CELL DIVISION ATP-BINDING PROTEIN FTSE"/>
    <property type="match status" value="1"/>
</dbReference>
<dbReference type="GO" id="GO:0016887">
    <property type="term" value="F:ATP hydrolysis activity"/>
    <property type="evidence" value="ECO:0007669"/>
    <property type="project" value="InterPro"/>
</dbReference>
<keyword evidence="1" id="KW-0813">Transport</keyword>
<organism evidence="6 7">
    <name type="scientific">Thalassomonas viridans</name>
    <dbReference type="NCBI Taxonomy" id="137584"/>
    <lineage>
        <taxon>Bacteria</taxon>
        <taxon>Pseudomonadati</taxon>
        <taxon>Pseudomonadota</taxon>
        <taxon>Gammaproteobacteria</taxon>
        <taxon>Alteromonadales</taxon>
        <taxon>Colwelliaceae</taxon>
        <taxon>Thalassomonas</taxon>
    </lineage>
</organism>
<keyword evidence="7" id="KW-1185">Reference proteome</keyword>
<dbReference type="InterPro" id="IPR003439">
    <property type="entry name" value="ABC_transporter-like_ATP-bd"/>
</dbReference>
<comment type="similarity">
    <text evidence="4">Belongs to the ABC transporter superfamily. Macrolide exporter (TC 3.A.1.122) family.</text>
</comment>
<dbReference type="InterPro" id="IPR017871">
    <property type="entry name" value="ABC_transporter-like_CS"/>
</dbReference>
<dbReference type="EMBL" id="CP059734">
    <property type="protein sequence ID" value="WDE09325.1"/>
    <property type="molecule type" value="Genomic_DNA"/>
</dbReference>
<reference evidence="6 7" key="2">
    <citation type="journal article" date="2022" name="Mar. Drugs">
        <title>Bioassay-Guided Fractionation Leads to the Detection of Cholic Acid Generated by the Rare Thalassomonas sp.</title>
        <authorList>
            <person name="Pheiffer F."/>
            <person name="Schneider Y.K."/>
            <person name="Hansen E.H."/>
            <person name="Andersen J.H."/>
            <person name="Isaksson J."/>
            <person name="Busche T."/>
            <person name="R C."/>
            <person name="Kalinowski J."/>
            <person name="Zyl L.V."/>
            <person name="Trindade M."/>
        </authorList>
    </citation>
    <scope>NUCLEOTIDE SEQUENCE [LARGE SCALE GENOMIC DNA]</scope>
    <source>
        <strain evidence="6 7">XOM25</strain>
    </source>
</reference>
<dbReference type="GO" id="GO:0005524">
    <property type="term" value="F:ATP binding"/>
    <property type="evidence" value="ECO:0007669"/>
    <property type="project" value="UniProtKB-KW"/>
</dbReference>
<gene>
    <name evidence="6" type="ORF">SG34_032405</name>
</gene>
<accession>A0AAE9Z9P2</accession>
<protein>
    <submittedName>
        <fullName evidence="6">ABC transporter ATP-binding protein</fullName>
    </submittedName>
</protein>
<dbReference type="Proteomes" id="UP000032352">
    <property type="component" value="Chromosome pTvir"/>
</dbReference>
<dbReference type="InterPro" id="IPR003593">
    <property type="entry name" value="AAA+_ATPase"/>
</dbReference>
<dbReference type="KEGG" id="tvd:SG34_032405"/>
<evidence type="ECO:0000313" key="7">
    <source>
        <dbReference type="Proteomes" id="UP000032352"/>
    </source>
</evidence>
<sequence length="240" mass="26912">MSGRERIRTYSKVIQIKKLNRVYGHGESRIHALANVSLVIEKNEFIAIMGASGSGKSTLMNILGCLDTPSSGEYLLSNKSVINIDDYQLSKIRHEKIGFIFQTFHLLLRLTALDNVLLPLRYSGLSVEQARQRGLEMLNKVGLSARVHHKPYEMSGGQRQRVAIARALVNRPQVIFADEPTGNLDSKTSQEIMQLLLELHRGGQTIVMVTHEEAIAAYAQRIIKMKDGLIIEDKPCIDFC</sequence>